<reference evidence="2" key="1">
    <citation type="submission" date="2020-06" db="EMBL/GenBank/DDBJ databases">
        <authorList>
            <person name="Li T."/>
            <person name="Hu X."/>
            <person name="Zhang T."/>
            <person name="Song X."/>
            <person name="Zhang H."/>
            <person name="Dai N."/>
            <person name="Sheng W."/>
            <person name="Hou X."/>
            <person name="Wei L."/>
        </authorList>
    </citation>
    <scope>NUCLEOTIDE SEQUENCE</scope>
    <source>
        <strain evidence="2">G02</strain>
        <tissue evidence="2">Leaf</tissue>
    </source>
</reference>
<keyword evidence="1" id="KW-0812">Transmembrane</keyword>
<organism evidence="2">
    <name type="scientific">Sesamum radiatum</name>
    <name type="common">Black benniseed</name>
    <dbReference type="NCBI Taxonomy" id="300843"/>
    <lineage>
        <taxon>Eukaryota</taxon>
        <taxon>Viridiplantae</taxon>
        <taxon>Streptophyta</taxon>
        <taxon>Embryophyta</taxon>
        <taxon>Tracheophyta</taxon>
        <taxon>Spermatophyta</taxon>
        <taxon>Magnoliopsida</taxon>
        <taxon>eudicotyledons</taxon>
        <taxon>Gunneridae</taxon>
        <taxon>Pentapetalae</taxon>
        <taxon>asterids</taxon>
        <taxon>lamiids</taxon>
        <taxon>Lamiales</taxon>
        <taxon>Pedaliaceae</taxon>
        <taxon>Sesamum</taxon>
    </lineage>
</organism>
<keyword evidence="1" id="KW-1133">Transmembrane helix</keyword>
<accession>A0AAW2JYL5</accession>
<reference evidence="2" key="2">
    <citation type="journal article" date="2024" name="Plant">
        <title>Genomic evolution and insights into agronomic trait innovations of Sesamum species.</title>
        <authorList>
            <person name="Miao H."/>
            <person name="Wang L."/>
            <person name="Qu L."/>
            <person name="Liu H."/>
            <person name="Sun Y."/>
            <person name="Le M."/>
            <person name="Wang Q."/>
            <person name="Wei S."/>
            <person name="Zheng Y."/>
            <person name="Lin W."/>
            <person name="Duan Y."/>
            <person name="Cao H."/>
            <person name="Xiong S."/>
            <person name="Wang X."/>
            <person name="Wei L."/>
            <person name="Li C."/>
            <person name="Ma Q."/>
            <person name="Ju M."/>
            <person name="Zhao R."/>
            <person name="Li G."/>
            <person name="Mu C."/>
            <person name="Tian Q."/>
            <person name="Mei H."/>
            <person name="Zhang T."/>
            <person name="Gao T."/>
            <person name="Zhang H."/>
        </authorList>
    </citation>
    <scope>NUCLEOTIDE SEQUENCE</scope>
    <source>
        <strain evidence="2">G02</strain>
    </source>
</reference>
<dbReference type="PANTHER" id="PTHR11439:SF440">
    <property type="entry name" value="INTEGRASE CATALYTIC DOMAIN-CONTAINING PROTEIN"/>
    <property type="match status" value="1"/>
</dbReference>
<dbReference type="EMBL" id="JACGWJ010000031">
    <property type="protein sequence ID" value="KAL0299173.1"/>
    <property type="molecule type" value="Genomic_DNA"/>
</dbReference>
<sequence>MPSNVLSADTLFSCLFPKSLVSPYFGQLLGSLVVCVSFVSTLLIWINFLFALSSVEILGYSRAQKEYHCYNTESHQSFTTANVSFHESIAKVAPTPSLPLLIPASSSPKHTDILIRCNRSGQGAGLLGTKPVDTPTDLNPDLWNEMAIIWKTRQSAKYRRLVGNLIYLSVTRLGTFCSQPSQFMDKPQSVQWDAALRILKYIKTSPGKGLLFKQCGHVKIEAYSHADYVGYKNGRKSTSVYCTYVGGNLVPWCCKEQITVARSSAKG</sequence>
<comment type="caution">
    <text evidence="2">The sequence shown here is derived from an EMBL/GenBank/DDBJ whole genome shotgun (WGS) entry which is preliminary data.</text>
</comment>
<evidence type="ECO:0008006" key="3">
    <source>
        <dbReference type="Google" id="ProtNLM"/>
    </source>
</evidence>
<protein>
    <recommendedName>
        <fullName evidence="3">Mitochondrial protein</fullName>
    </recommendedName>
</protein>
<feature type="transmembrane region" description="Helical" evidence="1">
    <location>
        <begin position="28"/>
        <end position="52"/>
    </location>
</feature>
<dbReference type="AlphaFoldDB" id="A0AAW2JYL5"/>
<evidence type="ECO:0000256" key="1">
    <source>
        <dbReference type="SAM" id="Phobius"/>
    </source>
</evidence>
<proteinExistence type="predicted"/>
<dbReference type="PANTHER" id="PTHR11439">
    <property type="entry name" value="GAG-POL-RELATED RETROTRANSPOSON"/>
    <property type="match status" value="1"/>
</dbReference>
<gene>
    <name evidence="2" type="ORF">Sradi_6577100</name>
</gene>
<name>A0AAW2JYL5_SESRA</name>
<keyword evidence="1" id="KW-0472">Membrane</keyword>
<evidence type="ECO:0000313" key="2">
    <source>
        <dbReference type="EMBL" id="KAL0299173.1"/>
    </source>
</evidence>